<dbReference type="CDD" id="cd17544">
    <property type="entry name" value="REC_2_GGDEF"/>
    <property type="match status" value="1"/>
</dbReference>
<dbReference type="GO" id="GO:0052621">
    <property type="term" value="F:diguanylate cyclase activity"/>
    <property type="evidence" value="ECO:0007669"/>
    <property type="project" value="UniProtKB-EC"/>
</dbReference>
<dbReference type="SUPFAM" id="SSF52172">
    <property type="entry name" value="CheY-like"/>
    <property type="match status" value="2"/>
</dbReference>
<dbReference type="InterPro" id="IPR050469">
    <property type="entry name" value="Diguanylate_Cyclase"/>
</dbReference>
<sequence length="443" mass="50192">MQRLLLAPVGLTIELSIEHQLERRIVLRKILIVEDTPTIARVQKHICLQAGYEVDIADSKAKAEALIAKNNYFCAIVDFILPDAPQGEAIPCSTKAKIPTIVMTGSLESKTREIVDRHPIIDYITKENKQAYQYLKRQLERLPRNEKIKILVVDDSATSRNYVSGLLQRHKYQVLEARDGLEALAMLERYNDISVIVTDSEMPKMRGEELCIEIRRIYTEEDIAIIGISGVESAHLSARFLKNGANDYLRKPFNPEEFYCRVRQNVEMLEQIRTIRRQANSDYLTELPNRRYFFSQVNKSLKAAAQQQQPSMIAMLDVDHFKAVNDRYGHDGGDEVLKALSKALCEHFDYEQVARMGGEEFAVYFAAEDPQHCLQKLEAFRHFVHTQGAALTPQSIAFTVSIGAAYGISDNIEALIKAADVQLYHAKDSGRNTVAYAPLNTDS</sequence>
<comment type="caution">
    <text evidence="7">The sequence shown here is derived from an EMBL/GenBank/DDBJ whole genome shotgun (WGS) entry which is preliminary data.</text>
</comment>
<dbReference type="Gene3D" id="3.30.70.270">
    <property type="match status" value="1"/>
</dbReference>
<dbReference type="PROSITE" id="PS50887">
    <property type="entry name" value="GGDEF"/>
    <property type="match status" value="1"/>
</dbReference>
<dbReference type="NCBIfam" id="TIGR00254">
    <property type="entry name" value="GGDEF"/>
    <property type="match status" value="1"/>
</dbReference>
<dbReference type="CDD" id="cd01949">
    <property type="entry name" value="GGDEF"/>
    <property type="match status" value="1"/>
</dbReference>
<dbReference type="EC" id="2.7.7.65" evidence="2"/>
<feature type="modified residue" description="4-aspartylphosphate" evidence="4">
    <location>
        <position position="199"/>
    </location>
</feature>
<evidence type="ECO:0000256" key="2">
    <source>
        <dbReference type="ARBA" id="ARBA00012528"/>
    </source>
</evidence>
<dbReference type="GO" id="GO:0043709">
    <property type="term" value="P:cell adhesion involved in single-species biofilm formation"/>
    <property type="evidence" value="ECO:0007669"/>
    <property type="project" value="TreeGrafter"/>
</dbReference>
<dbReference type="InterPro" id="IPR043128">
    <property type="entry name" value="Rev_trsase/Diguanyl_cyclase"/>
</dbReference>
<dbReference type="InterPro" id="IPR011006">
    <property type="entry name" value="CheY-like_superfamily"/>
</dbReference>
<dbReference type="PANTHER" id="PTHR45138:SF9">
    <property type="entry name" value="DIGUANYLATE CYCLASE DGCM-RELATED"/>
    <property type="match status" value="1"/>
</dbReference>
<feature type="domain" description="Response regulatory" evidence="5">
    <location>
        <begin position="149"/>
        <end position="266"/>
    </location>
</feature>
<dbReference type="Pfam" id="PF00990">
    <property type="entry name" value="GGDEF"/>
    <property type="match status" value="1"/>
</dbReference>
<dbReference type="Gene3D" id="3.40.50.2300">
    <property type="match status" value="2"/>
</dbReference>
<dbReference type="Pfam" id="PF00072">
    <property type="entry name" value="Response_reg"/>
    <property type="match status" value="2"/>
</dbReference>
<comment type="catalytic activity">
    <reaction evidence="3">
        <text>2 GTP = 3',3'-c-di-GMP + 2 diphosphate</text>
        <dbReference type="Rhea" id="RHEA:24898"/>
        <dbReference type="ChEBI" id="CHEBI:33019"/>
        <dbReference type="ChEBI" id="CHEBI:37565"/>
        <dbReference type="ChEBI" id="CHEBI:58805"/>
        <dbReference type="EC" id="2.7.7.65"/>
    </reaction>
</comment>
<dbReference type="SUPFAM" id="SSF55073">
    <property type="entry name" value="Nucleotide cyclase"/>
    <property type="match status" value="1"/>
</dbReference>
<evidence type="ECO:0000256" key="1">
    <source>
        <dbReference type="ARBA" id="ARBA00001946"/>
    </source>
</evidence>
<evidence type="ECO:0000313" key="7">
    <source>
        <dbReference type="EMBL" id="TMP86821.1"/>
    </source>
</evidence>
<dbReference type="FunFam" id="3.30.70.270:FF:000001">
    <property type="entry name" value="Diguanylate cyclase domain protein"/>
    <property type="match status" value="1"/>
</dbReference>
<reference evidence="7 8" key="1">
    <citation type="submission" date="2017-12" db="EMBL/GenBank/DDBJ databases">
        <authorList>
            <person name="Paulsen S."/>
            <person name="Gram L.K."/>
        </authorList>
    </citation>
    <scope>NUCLEOTIDE SEQUENCE [LARGE SCALE GENOMIC DNA]</scope>
    <source>
        <strain evidence="7 8">S2897</strain>
    </source>
</reference>
<dbReference type="GO" id="GO:0005886">
    <property type="term" value="C:plasma membrane"/>
    <property type="evidence" value="ECO:0007669"/>
    <property type="project" value="TreeGrafter"/>
</dbReference>
<evidence type="ECO:0000313" key="8">
    <source>
        <dbReference type="Proteomes" id="UP000305874"/>
    </source>
</evidence>
<protein>
    <recommendedName>
        <fullName evidence="2">diguanylate cyclase</fullName>
        <ecNumber evidence="2">2.7.7.65</ecNumber>
    </recommendedName>
</protein>
<dbReference type="PROSITE" id="PS50110">
    <property type="entry name" value="RESPONSE_REGULATORY"/>
    <property type="match status" value="2"/>
</dbReference>
<dbReference type="EMBL" id="PNCG01000010">
    <property type="protein sequence ID" value="TMP86821.1"/>
    <property type="molecule type" value="Genomic_DNA"/>
</dbReference>
<reference evidence="8" key="2">
    <citation type="submission" date="2019-06" db="EMBL/GenBank/DDBJ databases">
        <title>Co-occurence of chitin degradation, pigmentation and bioactivity in marine Pseudoalteromonas.</title>
        <authorList>
            <person name="Sonnenschein E.C."/>
            <person name="Bech P.K."/>
        </authorList>
    </citation>
    <scope>NUCLEOTIDE SEQUENCE [LARGE SCALE GENOMIC DNA]</scope>
    <source>
        <strain evidence="8">S2897</strain>
    </source>
</reference>
<dbReference type="InterPro" id="IPR001789">
    <property type="entry name" value="Sig_transdc_resp-reg_receiver"/>
</dbReference>
<comment type="cofactor">
    <cofactor evidence="1">
        <name>Mg(2+)</name>
        <dbReference type="ChEBI" id="CHEBI:18420"/>
    </cofactor>
</comment>
<proteinExistence type="predicted"/>
<dbReference type="STRING" id="151081.TW72_06045"/>
<dbReference type="Proteomes" id="UP000305874">
    <property type="component" value="Unassembled WGS sequence"/>
</dbReference>
<dbReference type="GO" id="GO:1902201">
    <property type="term" value="P:negative regulation of bacterial-type flagellum-dependent cell motility"/>
    <property type="evidence" value="ECO:0007669"/>
    <property type="project" value="TreeGrafter"/>
</dbReference>
<dbReference type="SMART" id="SM00448">
    <property type="entry name" value="REC"/>
    <property type="match status" value="2"/>
</dbReference>
<accession>A0A5S3Z476</accession>
<dbReference type="SMART" id="SM00267">
    <property type="entry name" value="GGDEF"/>
    <property type="match status" value="1"/>
</dbReference>
<feature type="domain" description="GGDEF" evidence="6">
    <location>
        <begin position="309"/>
        <end position="439"/>
    </location>
</feature>
<evidence type="ECO:0000256" key="4">
    <source>
        <dbReference type="PROSITE-ProRule" id="PRU00169"/>
    </source>
</evidence>
<evidence type="ECO:0000259" key="6">
    <source>
        <dbReference type="PROSITE" id="PS50887"/>
    </source>
</evidence>
<organism evidence="7 8">
    <name type="scientific">Pseudoalteromonas ruthenica</name>
    <dbReference type="NCBI Taxonomy" id="151081"/>
    <lineage>
        <taxon>Bacteria</taxon>
        <taxon>Pseudomonadati</taxon>
        <taxon>Pseudomonadota</taxon>
        <taxon>Gammaproteobacteria</taxon>
        <taxon>Alteromonadales</taxon>
        <taxon>Pseudoalteromonadaceae</taxon>
        <taxon>Pseudoalteromonas</taxon>
    </lineage>
</organism>
<name>A0A5S3Z476_9GAMM</name>
<feature type="modified residue" description="4-aspartylphosphate" evidence="4">
    <location>
        <position position="78"/>
    </location>
</feature>
<keyword evidence="4" id="KW-0597">Phosphoprotein</keyword>
<dbReference type="InterPro" id="IPR000160">
    <property type="entry name" value="GGDEF_dom"/>
</dbReference>
<gene>
    <name evidence="7" type="ORF">CWC05_10085</name>
</gene>
<dbReference type="PANTHER" id="PTHR45138">
    <property type="entry name" value="REGULATORY COMPONENTS OF SENSORY TRANSDUCTION SYSTEM"/>
    <property type="match status" value="1"/>
</dbReference>
<evidence type="ECO:0000256" key="3">
    <source>
        <dbReference type="ARBA" id="ARBA00034247"/>
    </source>
</evidence>
<dbReference type="InterPro" id="IPR029787">
    <property type="entry name" value="Nucleotide_cyclase"/>
</dbReference>
<dbReference type="GO" id="GO:0000160">
    <property type="term" value="P:phosphorelay signal transduction system"/>
    <property type="evidence" value="ECO:0007669"/>
    <property type="project" value="InterPro"/>
</dbReference>
<feature type="domain" description="Response regulatory" evidence="5">
    <location>
        <begin position="29"/>
        <end position="141"/>
    </location>
</feature>
<evidence type="ECO:0000259" key="5">
    <source>
        <dbReference type="PROSITE" id="PS50110"/>
    </source>
</evidence>
<dbReference type="AlphaFoldDB" id="A0A5S3Z476"/>